<comment type="similarity">
    <text evidence="5">Belongs to the HrcA family.</text>
</comment>
<dbReference type="GO" id="GO:0045892">
    <property type="term" value="P:negative regulation of DNA-templated transcription"/>
    <property type="evidence" value="ECO:0007669"/>
    <property type="project" value="UniProtKB-UniRule"/>
</dbReference>
<name>A0A5D0MFM6_9BACT</name>
<evidence type="ECO:0000256" key="2">
    <source>
        <dbReference type="ARBA" id="ARBA00023015"/>
    </source>
</evidence>
<dbReference type="SUPFAM" id="SSF55781">
    <property type="entry name" value="GAF domain-like"/>
    <property type="match status" value="1"/>
</dbReference>
<dbReference type="SUPFAM" id="SSF46785">
    <property type="entry name" value="Winged helix' DNA-binding domain"/>
    <property type="match status" value="1"/>
</dbReference>
<feature type="domain" description="Heat-inducible transcription repressor HrcA C-terminal" evidence="6">
    <location>
        <begin position="109"/>
        <end position="322"/>
    </location>
</feature>
<dbReference type="GO" id="GO:0003677">
    <property type="term" value="F:DNA binding"/>
    <property type="evidence" value="ECO:0007669"/>
    <property type="project" value="InterPro"/>
</dbReference>
<dbReference type="InterPro" id="IPR023120">
    <property type="entry name" value="WHTH_transcript_rep_HrcA_IDD"/>
</dbReference>
<organism evidence="7 8">
    <name type="scientific">Candidatus Mcinerneyibacterium aminivorans</name>
    <dbReference type="NCBI Taxonomy" id="2703815"/>
    <lineage>
        <taxon>Bacteria</taxon>
        <taxon>Candidatus Macinerneyibacteriota</taxon>
        <taxon>Candidatus Mcinerneyibacteria</taxon>
        <taxon>Candidatus Mcinerneyibacteriales</taxon>
        <taxon>Candidatus Mcinerneyibacteriaceae</taxon>
        <taxon>Candidatus Mcinerneyibacterium</taxon>
    </lineage>
</organism>
<evidence type="ECO:0000259" key="6">
    <source>
        <dbReference type="Pfam" id="PF01628"/>
    </source>
</evidence>
<evidence type="ECO:0000313" key="8">
    <source>
        <dbReference type="Proteomes" id="UP000324143"/>
    </source>
</evidence>
<dbReference type="InterPro" id="IPR021153">
    <property type="entry name" value="HrcA_C"/>
</dbReference>
<reference evidence="7" key="1">
    <citation type="submission" date="2019-08" db="EMBL/GenBank/DDBJ databases">
        <title>Genomic characterization of a novel candidate phylum (ARYD3) from a high temperature, high salinity tertiary oil reservoir in north central Oklahoma, USA.</title>
        <authorList>
            <person name="Youssef N.H."/>
            <person name="Yadav A."/>
            <person name="Elshahed M.S."/>
        </authorList>
    </citation>
    <scope>NUCLEOTIDE SEQUENCE [LARGE SCALE GENOMIC DNA]</scope>
    <source>
        <strain evidence="7">ARYD3</strain>
    </source>
</reference>
<evidence type="ECO:0000256" key="4">
    <source>
        <dbReference type="ARBA" id="ARBA00023163"/>
    </source>
</evidence>
<dbReference type="Gene3D" id="3.30.450.40">
    <property type="match status" value="1"/>
</dbReference>
<keyword evidence="1 5" id="KW-0678">Repressor</keyword>
<dbReference type="AlphaFoldDB" id="A0A5D0MFM6"/>
<dbReference type="InterPro" id="IPR002571">
    <property type="entry name" value="HrcA"/>
</dbReference>
<keyword evidence="2 5" id="KW-0805">Transcription regulation</keyword>
<comment type="caution">
    <text evidence="7">The sequence shown here is derived from an EMBL/GenBank/DDBJ whole genome shotgun (WGS) entry which is preliminary data.</text>
</comment>
<dbReference type="Gene3D" id="3.30.390.60">
    <property type="entry name" value="Heat-inducible transcription repressor hrca homolog, domain 3"/>
    <property type="match status" value="1"/>
</dbReference>
<comment type="function">
    <text evidence="5">Negative regulator of class I heat shock genes (grpE-dnaK-dnaJ and groELS operons). Prevents heat-shock induction of these operons.</text>
</comment>
<dbReference type="HAMAP" id="MF_00081">
    <property type="entry name" value="HrcA"/>
    <property type="match status" value="1"/>
</dbReference>
<dbReference type="NCBIfam" id="TIGR00331">
    <property type="entry name" value="hrcA"/>
    <property type="match status" value="1"/>
</dbReference>
<dbReference type="PIRSF" id="PIRSF005485">
    <property type="entry name" value="HrcA"/>
    <property type="match status" value="1"/>
</dbReference>
<dbReference type="EMBL" id="VSIX01000045">
    <property type="protein sequence ID" value="TYB31222.1"/>
    <property type="molecule type" value="Genomic_DNA"/>
</dbReference>
<keyword evidence="4 5" id="KW-0804">Transcription</keyword>
<accession>A0A5D0MFM6</accession>
<dbReference type="InterPro" id="IPR029016">
    <property type="entry name" value="GAF-like_dom_sf"/>
</dbReference>
<proteinExistence type="inferred from homology"/>
<keyword evidence="3 5" id="KW-0346">Stress response</keyword>
<dbReference type="Pfam" id="PF01628">
    <property type="entry name" value="HrcA"/>
    <property type="match status" value="1"/>
</dbReference>
<dbReference type="InterPro" id="IPR036390">
    <property type="entry name" value="WH_DNA-bd_sf"/>
</dbReference>
<dbReference type="PANTHER" id="PTHR34824">
    <property type="entry name" value="HEAT-INDUCIBLE TRANSCRIPTION REPRESSOR HRCA"/>
    <property type="match status" value="1"/>
</dbReference>
<evidence type="ECO:0000313" key="7">
    <source>
        <dbReference type="EMBL" id="TYB31222.1"/>
    </source>
</evidence>
<dbReference type="Proteomes" id="UP000324143">
    <property type="component" value="Unassembled WGS sequence"/>
</dbReference>
<evidence type="ECO:0000256" key="3">
    <source>
        <dbReference type="ARBA" id="ARBA00023016"/>
    </source>
</evidence>
<protein>
    <recommendedName>
        <fullName evidence="5">Heat-inducible transcription repressor HrcA</fullName>
    </recommendedName>
</protein>
<dbReference type="InterPro" id="IPR036388">
    <property type="entry name" value="WH-like_DNA-bd_sf"/>
</dbReference>
<evidence type="ECO:0000256" key="5">
    <source>
        <dbReference type="HAMAP-Rule" id="MF_00081"/>
    </source>
</evidence>
<gene>
    <name evidence="5 7" type="primary">hrcA</name>
    <name evidence="7" type="ORF">FXF47_05155</name>
</gene>
<evidence type="ECO:0000256" key="1">
    <source>
        <dbReference type="ARBA" id="ARBA00022491"/>
    </source>
</evidence>
<dbReference type="Gene3D" id="1.10.10.10">
    <property type="entry name" value="Winged helix-like DNA-binding domain superfamily/Winged helix DNA-binding domain"/>
    <property type="match status" value="1"/>
</dbReference>
<keyword evidence="8" id="KW-1185">Reference proteome</keyword>
<sequence length="343" mass="40067">MNKYDDLSDREKAVLISTVVEYIKKGKPVSSSTLSNDYTINVSSATIRNVLAQLEDDGYVYQPHVSAGRIPTDKGYRFYVDNSIFYHDLSFEEKRKIRNFSQKRILKLDKLLNQISKMLSQISSKIGVSVLPHMQYDKIKCIKIVPVTKSKMFAVIITKSGFVREELFQLENSIHLSRDFIQKVNNYLERKICNVKINEAKNILKKDKMITNYKFLYEVIFDKLMRTTVKDSNIYIKGLTNYLKYDKSSELIEVFEQGIIDNIIKNEKNFNSQKLMIKIGHENKVKYLNDYSLISKSVDIDENLDIKIALLGEKRVDYGKMISILEYTANILKEKFNREEMYD</sequence>
<dbReference type="PANTHER" id="PTHR34824:SF1">
    <property type="entry name" value="HEAT-INDUCIBLE TRANSCRIPTION REPRESSOR HRCA"/>
    <property type="match status" value="1"/>
</dbReference>